<dbReference type="PROSITE" id="PS00331">
    <property type="entry name" value="MALIC_ENZYMES"/>
    <property type="match status" value="1"/>
</dbReference>
<dbReference type="PIRSF" id="PIRSF000106">
    <property type="entry name" value="ME"/>
    <property type="match status" value="1"/>
</dbReference>
<keyword evidence="5" id="KW-0560">Oxidoreductase</keyword>
<dbReference type="Pfam" id="PF03949">
    <property type="entry name" value="Malic_M"/>
    <property type="match status" value="1"/>
</dbReference>
<dbReference type="Proteomes" id="UP001596143">
    <property type="component" value="Unassembled WGS sequence"/>
</dbReference>
<dbReference type="SUPFAM" id="SSF53223">
    <property type="entry name" value="Aminoacid dehydrogenase-like, N-terminal domain"/>
    <property type="match status" value="1"/>
</dbReference>
<evidence type="ECO:0000313" key="8">
    <source>
        <dbReference type="EMBL" id="MFC5629492.1"/>
    </source>
</evidence>
<dbReference type="Gene3D" id="3.40.50.10380">
    <property type="entry name" value="Malic enzyme, N-terminal domain"/>
    <property type="match status" value="1"/>
</dbReference>
<dbReference type="InterPro" id="IPR045213">
    <property type="entry name" value="Malic_NAD-bd_bact_type"/>
</dbReference>
<feature type="domain" description="Malic enzyme N-terminal" evidence="7">
    <location>
        <begin position="26"/>
        <end position="159"/>
    </location>
</feature>
<dbReference type="SMART" id="SM00919">
    <property type="entry name" value="Malic_M"/>
    <property type="match status" value="1"/>
</dbReference>
<accession>A0ABW0U9Q3</accession>
<dbReference type="InterPro" id="IPR036291">
    <property type="entry name" value="NAD(P)-bd_dom_sf"/>
</dbReference>
<dbReference type="SUPFAM" id="SSF51735">
    <property type="entry name" value="NAD(P)-binding Rossmann-fold domains"/>
    <property type="match status" value="1"/>
</dbReference>
<dbReference type="InterPro" id="IPR051674">
    <property type="entry name" value="Malate_Decarboxylase"/>
</dbReference>
<keyword evidence="4" id="KW-0479">Metal-binding</keyword>
<organism evidence="8 9">
    <name type="scientific">Aliibacillus thermotolerans</name>
    <dbReference type="NCBI Taxonomy" id="1834418"/>
    <lineage>
        <taxon>Bacteria</taxon>
        <taxon>Bacillati</taxon>
        <taxon>Bacillota</taxon>
        <taxon>Bacilli</taxon>
        <taxon>Bacillales</taxon>
        <taxon>Bacillaceae</taxon>
        <taxon>Aliibacillus</taxon>
    </lineage>
</organism>
<protein>
    <submittedName>
        <fullName evidence="8">NADP-dependent malic enzyme</fullName>
    </submittedName>
</protein>
<dbReference type="InterPro" id="IPR015884">
    <property type="entry name" value="Malic_enzyme_CS"/>
</dbReference>
<sequence length="420" mass="45060">MNECQKRRVKFVSTREKALEIHRENQGKLESKSKVPVRNAKDLSLVYSPGVAEPCKEIHQNKENVFEYTMKGNMVAVVSNGSAVLGLGDIGAEASLPVMEGKAVLFKSFAGVDAFPICLDTKNIDDIVQTVKLMEPSFGGINLEDFAAPDCFIIEERLKEELNIPVFHDDQHGTAIVTAAALINALKVTGKTLSDSKVIVNGAGAAGIAIIKLLLELGVKDVILCDSKGAIYEGRPEGMNSGKEKIAKVTNKEKVKGNLEEVIQAKDVFIGVSAAGALTEEMIQSMNKDPIIFAMANPEPEIMPDEGKKAGAKVIGTGRSDFPNQVNNVLAFPGIFRGALDVNATHINEEMKKAAVHAIADLIDEKDLTEDYVIPSPFDARVAPAVAKAVAKAAMETGVARKEVDPEEVAAKTKKLAVID</sequence>
<comment type="caution">
    <text evidence="8">The sequence shown here is derived from an EMBL/GenBank/DDBJ whole genome shotgun (WGS) entry which is preliminary data.</text>
</comment>
<evidence type="ECO:0000256" key="1">
    <source>
        <dbReference type="ARBA" id="ARBA00001936"/>
    </source>
</evidence>
<evidence type="ECO:0000256" key="3">
    <source>
        <dbReference type="ARBA" id="ARBA00008785"/>
    </source>
</evidence>
<dbReference type="EMBL" id="JBHSPF010000059">
    <property type="protein sequence ID" value="MFC5629492.1"/>
    <property type="molecule type" value="Genomic_DNA"/>
</dbReference>
<dbReference type="InterPro" id="IPR001891">
    <property type="entry name" value="Malic_OxRdtase"/>
</dbReference>
<comment type="similarity">
    <text evidence="3">Belongs to the malic enzymes family.</text>
</comment>
<dbReference type="SMART" id="SM01274">
    <property type="entry name" value="malic"/>
    <property type="match status" value="1"/>
</dbReference>
<dbReference type="Gene3D" id="3.40.50.720">
    <property type="entry name" value="NAD(P)-binding Rossmann-like Domain"/>
    <property type="match status" value="1"/>
</dbReference>
<dbReference type="PANTHER" id="PTHR43237">
    <property type="entry name" value="NADP-DEPENDENT MALIC ENZYME"/>
    <property type="match status" value="1"/>
</dbReference>
<name>A0ABW0U9Q3_9BACI</name>
<dbReference type="InterPro" id="IPR046346">
    <property type="entry name" value="Aminoacid_DH-like_N_sf"/>
</dbReference>
<dbReference type="RefSeq" id="WP_270897215.1">
    <property type="nucleotide sequence ID" value="NZ_JBHSPF010000059.1"/>
</dbReference>
<dbReference type="CDD" id="cd05311">
    <property type="entry name" value="NAD_bind_2_malic_enz"/>
    <property type="match status" value="1"/>
</dbReference>
<proteinExistence type="inferred from homology"/>
<dbReference type="Pfam" id="PF00390">
    <property type="entry name" value="malic"/>
    <property type="match status" value="1"/>
</dbReference>
<gene>
    <name evidence="8" type="ORF">ACFPTR_11575</name>
</gene>
<evidence type="ECO:0000313" key="9">
    <source>
        <dbReference type="Proteomes" id="UP001596143"/>
    </source>
</evidence>
<evidence type="ECO:0000259" key="6">
    <source>
        <dbReference type="SMART" id="SM00919"/>
    </source>
</evidence>
<evidence type="ECO:0000256" key="5">
    <source>
        <dbReference type="ARBA" id="ARBA00023002"/>
    </source>
</evidence>
<dbReference type="InterPro" id="IPR012301">
    <property type="entry name" value="Malic_N_dom"/>
</dbReference>
<evidence type="ECO:0000256" key="4">
    <source>
        <dbReference type="ARBA" id="ARBA00022723"/>
    </source>
</evidence>
<comment type="cofactor">
    <cofactor evidence="1">
        <name>Mn(2+)</name>
        <dbReference type="ChEBI" id="CHEBI:29035"/>
    </cofactor>
</comment>
<reference evidence="9" key="1">
    <citation type="journal article" date="2019" name="Int. J. Syst. Evol. Microbiol.">
        <title>The Global Catalogue of Microorganisms (GCM) 10K type strain sequencing project: providing services to taxonomists for standard genome sequencing and annotation.</title>
        <authorList>
            <consortium name="The Broad Institute Genomics Platform"/>
            <consortium name="The Broad Institute Genome Sequencing Center for Infectious Disease"/>
            <person name="Wu L."/>
            <person name="Ma J."/>
        </authorList>
    </citation>
    <scope>NUCLEOTIDE SEQUENCE [LARGE SCALE GENOMIC DNA]</scope>
    <source>
        <strain evidence="9">CGMCC 1.15790</strain>
    </source>
</reference>
<feature type="domain" description="Malic enzyme NAD-binding" evidence="6">
    <location>
        <begin position="171"/>
        <end position="395"/>
    </location>
</feature>
<dbReference type="InterPro" id="IPR012302">
    <property type="entry name" value="Malic_NAD-bd"/>
</dbReference>
<dbReference type="PANTHER" id="PTHR43237:SF4">
    <property type="entry name" value="NADP-DEPENDENT MALIC ENZYME"/>
    <property type="match status" value="1"/>
</dbReference>
<evidence type="ECO:0000259" key="7">
    <source>
        <dbReference type="SMART" id="SM01274"/>
    </source>
</evidence>
<evidence type="ECO:0000256" key="2">
    <source>
        <dbReference type="ARBA" id="ARBA00001946"/>
    </source>
</evidence>
<comment type="cofactor">
    <cofactor evidence="2">
        <name>Mg(2+)</name>
        <dbReference type="ChEBI" id="CHEBI:18420"/>
    </cofactor>
</comment>
<keyword evidence="9" id="KW-1185">Reference proteome</keyword>
<dbReference type="InterPro" id="IPR037062">
    <property type="entry name" value="Malic_N_dom_sf"/>
</dbReference>